<evidence type="ECO:0000313" key="1">
    <source>
        <dbReference type="EMBL" id="KAF4369875.1"/>
    </source>
</evidence>
<name>A0A7J6FGT7_CANSA</name>
<dbReference type="AlphaFoldDB" id="A0A7J6FGT7"/>
<dbReference type="PANTHER" id="PTHR34954">
    <property type="entry name" value="EXPRESSED PROTEIN"/>
    <property type="match status" value="1"/>
</dbReference>
<reference evidence="1 2" key="1">
    <citation type="journal article" date="2020" name="bioRxiv">
        <title>Sequence and annotation of 42 cannabis genomes reveals extensive copy number variation in cannabinoid synthesis and pathogen resistance genes.</title>
        <authorList>
            <person name="Mckernan K.J."/>
            <person name="Helbert Y."/>
            <person name="Kane L.T."/>
            <person name="Ebling H."/>
            <person name="Zhang L."/>
            <person name="Liu B."/>
            <person name="Eaton Z."/>
            <person name="Mclaughlin S."/>
            <person name="Kingan S."/>
            <person name="Baybayan P."/>
            <person name="Concepcion G."/>
            <person name="Jordan M."/>
            <person name="Riva A."/>
            <person name="Barbazuk W."/>
            <person name="Harkins T."/>
        </authorList>
    </citation>
    <scope>NUCLEOTIDE SEQUENCE [LARGE SCALE GENOMIC DNA]</scope>
    <source>
        <strain evidence="2">cv. Jamaican Lion 4</strain>
        <tissue evidence="1">Leaf</tissue>
    </source>
</reference>
<evidence type="ECO:0000313" key="2">
    <source>
        <dbReference type="Proteomes" id="UP000525078"/>
    </source>
</evidence>
<dbReference type="GO" id="GO:0070300">
    <property type="term" value="F:phosphatidic acid binding"/>
    <property type="evidence" value="ECO:0007669"/>
    <property type="project" value="InterPro"/>
</dbReference>
<dbReference type="InterPro" id="IPR044160">
    <property type="entry name" value="TGD4-like"/>
</dbReference>
<dbReference type="PANTHER" id="PTHR34954:SF3">
    <property type="entry name" value="EXPRESSED PROTEIN"/>
    <property type="match status" value="1"/>
</dbReference>
<accession>A0A7J6FGT7</accession>
<gene>
    <name evidence="1" type="ORF">F8388_011745</name>
</gene>
<proteinExistence type="predicted"/>
<organism evidence="1 2">
    <name type="scientific">Cannabis sativa</name>
    <name type="common">Hemp</name>
    <name type="synonym">Marijuana</name>
    <dbReference type="NCBI Taxonomy" id="3483"/>
    <lineage>
        <taxon>Eukaryota</taxon>
        <taxon>Viridiplantae</taxon>
        <taxon>Streptophyta</taxon>
        <taxon>Embryophyta</taxon>
        <taxon>Tracheophyta</taxon>
        <taxon>Spermatophyta</taxon>
        <taxon>Magnoliopsida</taxon>
        <taxon>eudicotyledons</taxon>
        <taxon>Gunneridae</taxon>
        <taxon>Pentapetalae</taxon>
        <taxon>rosids</taxon>
        <taxon>fabids</taxon>
        <taxon>Rosales</taxon>
        <taxon>Cannabaceae</taxon>
        <taxon>Cannabis</taxon>
    </lineage>
</organism>
<dbReference type="Proteomes" id="UP000525078">
    <property type="component" value="Unassembled WGS sequence"/>
</dbReference>
<dbReference type="EMBL" id="JAATIP010000121">
    <property type="protein sequence ID" value="KAF4369875.1"/>
    <property type="molecule type" value="Genomic_DNA"/>
</dbReference>
<dbReference type="GO" id="GO:1990052">
    <property type="term" value="P:ER to chloroplast lipid transport"/>
    <property type="evidence" value="ECO:0007669"/>
    <property type="project" value="InterPro"/>
</dbReference>
<comment type="caution">
    <text evidence="1">The sequence shown here is derived from an EMBL/GenBank/DDBJ whole genome shotgun (WGS) entry which is preliminary data.</text>
</comment>
<dbReference type="GO" id="GO:0034196">
    <property type="term" value="P:acylglycerol transport"/>
    <property type="evidence" value="ECO:0007669"/>
    <property type="project" value="InterPro"/>
</dbReference>
<dbReference type="GO" id="GO:0009941">
    <property type="term" value="C:chloroplast envelope"/>
    <property type="evidence" value="ECO:0007669"/>
    <property type="project" value="TreeGrafter"/>
</dbReference>
<protein>
    <submittedName>
        <fullName evidence="1">Uncharacterized protein</fullName>
    </submittedName>
</protein>
<sequence>MARLRTAMDSTFWDLDVATPRVLEGSAKAVPGEPFPMDATRASGAIRIQQVSFLGNGFPLGIIPSYFPTSSIYRRVTTGSKSEACGVERVSKFRARNEDRQAEEDHHIGM</sequence>